<proteinExistence type="predicted"/>
<name>A0ABD6D6T0_9EURY</name>
<evidence type="ECO:0000313" key="3">
    <source>
        <dbReference type="EMBL" id="MFD1641979.1"/>
    </source>
</evidence>
<evidence type="ECO:0000256" key="2">
    <source>
        <dbReference type="SAM" id="MobiDB-lite"/>
    </source>
</evidence>
<accession>A0ABD6D6T0</accession>
<dbReference type="NCBIfam" id="TIGR04126">
    <property type="entry name" value="PGF_CTERM"/>
    <property type="match status" value="1"/>
</dbReference>
<keyword evidence="4" id="KW-1185">Reference proteome</keyword>
<comment type="caution">
    <text evidence="3">The sequence shown here is derived from an EMBL/GenBank/DDBJ whole genome shotgun (WGS) entry which is preliminary data.</text>
</comment>
<reference evidence="3 4" key="1">
    <citation type="journal article" date="2019" name="Int. J. Syst. Evol. Microbiol.">
        <title>The Global Catalogue of Microorganisms (GCM) 10K type strain sequencing project: providing services to taxonomists for standard genome sequencing and annotation.</title>
        <authorList>
            <consortium name="The Broad Institute Genomics Platform"/>
            <consortium name="The Broad Institute Genome Sequencing Center for Infectious Disease"/>
            <person name="Wu L."/>
            <person name="Ma J."/>
        </authorList>
    </citation>
    <scope>NUCLEOTIDE SEQUENCE [LARGE SCALE GENOMIC DNA]</scope>
    <source>
        <strain evidence="3 4">CGMCC 1.10593</strain>
    </source>
</reference>
<feature type="region of interest" description="Disordered" evidence="2">
    <location>
        <begin position="115"/>
        <end position="158"/>
    </location>
</feature>
<gene>
    <name evidence="3" type="ORF">ACFSBW_08850</name>
</gene>
<dbReference type="Proteomes" id="UP001597052">
    <property type="component" value="Unassembled WGS sequence"/>
</dbReference>
<feature type="compositionally biased region" description="Acidic residues" evidence="2">
    <location>
        <begin position="338"/>
        <end position="349"/>
    </location>
</feature>
<dbReference type="Gene3D" id="2.60.40.10">
    <property type="entry name" value="Immunoglobulins"/>
    <property type="match status" value="1"/>
</dbReference>
<dbReference type="GO" id="GO:0005886">
    <property type="term" value="C:plasma membrane"/>
    <property type="evidence" value="ECO:0007669"/>
    <property type="project" value="UniProtKB-SubCell"/>
</dbReference>
<evidence type="ECO:0000313" key="4">
    <source>
        <dbReference type="Proteomes" id="UP001597052"/>
    </source>
</evidence>
<protein>
    <submittedName>
        <fullName evidence="3">PGF-CTERM sorting domain-containing protein</fullName>
    </submittedName>
</protein>
<sequence>MPTVAADSHDASDDESDRAYQLVHGYDETQVISVDPIAGDEPVEEFYDARDPDGQSRSSLGTSEYQEDDKSMLMLYEGPDGVSLVAVHDKYHEDRAEGTRGGSLSWTVSGLPEDGEWAVIDDDPGRIEDDSHDDRFYIDPDHREGFSETDGEPPGRADALLSWEWSTGETDGVAYRGLNQDASITITPGFNEESYRRHDDQQDASSPADGNNGTVDDWVAIVPTDDGFERMDFHHTHEPTRIRSTSEPTRLGEMTLENDSIDPGEPARITAVIENPGDTDWTHEASLRIGDSELQSQTVTVPAGEERSVEFSQQISQTGVYEIGVDDEQRTLTVGDPESSDTDSEETTDEQAPGFGPAVALIALCVVVLGARHRTNN</sequence>
<evidence type="ECO:0000256" key="1">
    <source>
        <dbReference type="ARBA" id="ARBA00022729"/>
    </source>
</evidence>
<feature type="region of interest" description="Disordered" evidence="2">
    <location>
        <begin position="329"/>
        <end position="355"/>
    </location>
</feature>
<dbReference type="GO" id="GO:0030115">
    <property type="term" value="C:S-layer"/>
    <property type="evidence" value="ECO:0007669"/>
    <property type="project" value="UniProtKB-SubCell"/>
</dbReference>
<feature type="compositionally biased region" description="Basic and acidic residues" evidence="2">
    <location>
        <begin position="123"/>
        <end position="146"/>
    </location>
</feature>
<feature type="region of interest" description="Disordered" evidence="2">
    <location>
        <begin position="190"/>
        <end position="216"/>
    </location>
</feature>
<dbReference type="InterPro" id="IPR013783">
    <property type="entry name" value="Ig-like_fold"/>
</dbReference>
<feature type="compositionally biased region" description="Polar residues" evidence="2">
    <location>
        <begin position="55"/>
        <end position="64"/>
    </location>
</feature>
<dbReference type="RefSeq" id="WP_256395646.1">
    <property type="nucleotide sequence ID" value="NZ_JANHDJ010000002.1"/>
</dbReference>
<feature type="region of interest" description="Disordered" evidence="2">
    <location>
        <begin position="31"/>
        <end position="70"/>
    </location>
</feature>
<dbReference type="InterPro" id="IPR026371">
    <property type="entry name" value="PGF_CTERM"/>
</dbReference>
<dbReference type="AlphaFoldDB" id="A0ABD6D6T0"/>
<feature type="compositionally biased region" description="Polar residues" evidence="2">
    <location>
        <begin position="203"/>
        <end position="214"/>
    </location>
</feature>
<dbReference type="EMBL" id="JBHUDM010000002">
    <property type="protein sequence ID" value="MFD1641979.1"/>
    <property type="molecule type" value="Genomic_DNA"/>
</dbReference>
<keyword evidence="1" id="KW-0732">Signal</keyword>
<organism evidence="3 4">
    <name type="scientific">Halohasta litorea</name>
    <dbReference type="NCBI Taxonomy" id="869891"/>
    <lineage>
        <taxon>Archaea</taxon>
        <taxon>Methanobacteriati</taxon>
        <taxon>Methanobacteriota</taxon>
        <taxon>Stenosarchaea group</taxon>
        <taxon>Halobacteria</taxon>
        <taxon>Halobacteriales</taxon>
        <taxon>Haloferacaceae</taxon>
        <taxon>Halohasta</taxon>
    </lineage>
</organism>